<evidence type="ECO:0000313" key="3">
    <source>
        <dbReference type="Proteomes" id="UP000003494"/>
    </source>
</evidence>
<proteinExistence type="predicted"/>
<comment type="caution">
    <text evidence="2">The sequence shown here is derived from an EMBL/GenBank/DDBJ whole genome shotgun (WGS) entry which is preliminary data.</text>
</comment>
<protein>
    <submittedName>
        <fullName evidence="2">Uncharacterized protein</fullName>
    </submittedName>
</protein>
<gene>
    <name evidence="2" type="ORF">GCWU000342_02219</name>
</gene>
<keyword evidence="3" id="KW-1185">Reference proteome</keyword>
<name>C4GDP5_9FIRM</name>
<reference evidence="2" key="1">
    <citation type="submission" date="2009-04" db="EMBL/GenBank/DDBJ databases">
        <authorList>
            <person name="Weinstock G."/>
            <person name="Sodergren E."/>
            <person name="Clifton S."/>
            <person name="Fulton L."/>
            <person name="Fulton B."/>
            <person name="Courtney L."/>
            <person name="Fronick C."/>
            <person name="Harrison M."/>
            <person name="Strong C."/>
            <person name="Farmer C."/>
            <person name="Delahaunty K."/>
            <person name="Markovic C."/>
            <person name="Hall O."/>
            <person name="Minx P."/>
            <person name="Tomlinson C."/>
            <person name="Mitreva M."/>
            <person name="Nelson J."/>
            <person name="Hou S."/>
            <person name="Wollam A."/>
            <person name="Pepin K.H."/>
            <person name="Johnson M."/>
            <person name="Bhonagiri V."/>
            <person name="Nash W.E."/>
            <person name="Warren W."/>
            <person name="Chinwalla A."/>
            <person name="Mardis E.R."/>
            <person name="Wilson R.K."/>
        </authorList>
    </citation>
    <scope>NUCLEOTIDE SEQUENCE [LARGE SCALE GENOMIC DNA]</scope>
    <source>
        <strain evidence="2">DSM 14600</strain>
    </source>
</reference>
<dbReference type="EMBL" id="ACIP02000007">
    <property type="protein sequence ID" value="EEP27524.1"/>
    <property type="molecule type" value="Genomic_DNA"/>
</dbReference>
<accession>C4GDP5</accession>
<organism evidence="2 3">
    <name type="scientific">Shuttleworthella satelles DSM 14600</name>
    <dbReference type="NCBI Taxonomy" id="626523"/>
    <lineage>
        <taxon>Bacteria</taxon>
        <taxon>Bacillati</taxon>
        <taxon>Bacillota</taxon>
        <taxon>Clostridia</taxon>
        <taxon>Lachnospirales</taxon>
        <taxon>Lachnospiraceae</taxon>
        <taxon>Shuttleworthella</taxon>
    </lineage>
</organism>
<dbReference type="Proteomes" id="UP000003494">
    <property type="component" value="Unassembled WGS sequence"/>
</dbReference>
<evidence type="ECO:0000256" key="1">
    <source>
        <dbReference type="SAM" id="MobiDB-lite"/>
    </source>
</evidence>
<dbReference type="HOGENOM" id="CLU_3257834_0_0_9"/>
<sequence length="42" mass="4395">MFLQIISTYHSTLPAGKEGWKDIDAVSGSGTQAEPQNTGNSG</sequence>
<dbReference type="AlphaFoldDB" id="C4GDP5"/>
<evidence type="ECO:0000313" key="2">
    <source>
        <dbReference type="EMBL" id="EEP27524.1"/>
    </source>
</evidence>
<feature type="region of interest" description="Disordered" evidence="1">
    <location>
        <begin position="17"/>
        <end position="42"/>
    </location>
</feature>
<feature type="compositionally biased region" description="Polar residues" evidence="1">
    <location>
        <begin position="28"/>
        <end position="42"/>
    </location>
</feature>